<organism evidence="1">
    <name type="scientific">marine sediment metagenome</name>
    <dbReference type="NCBI Taxonomy" id="412755"/>
    <lineage>
        <taxon>unclassified sequences</taxon>
        <taxon>metagenomes</taxon>
        <taxon>ecological metagenomes</taxon>
    </lineage>
</organism>
<evidence type="ECO:0000313" key="1">
    <source>
        <dbReference type="EMBL" id="GAH92815.1"/>
    </source>
</evidence>
<reference evidence="1" key="1">
    <citation type="journal article" date="2014" name="Front. Microbiol.">
        <title>High frequency of phylogenetically diverse reductive dehalogenase-homologous genes in deep subseafloor sedimentary metagenomes.</title>
        <authorList>
            <person name="Kawai M."/>
            <person name="Futagami T."/>
            <person name="Toyoda A."/>
            <person name="Takaki Y."/>
            <person name="Nishi S."/>
            <person name="Hori S."/>
            <person name="Arai W."/>
            <person name="Tsubouchi T."/>
            <person name="Morono Y."/>
            <person name="Uchiyama I."/>
            <person name="Ito T."/>
            <person name="Fujiyama A."/>
            <person name="Inagaki F."/>
            <person name="Takami H."/>
        </authorList>
    </citation>
    <scope>NUCLEOTIDE SEQUENCE</scope>
    <source>
        <strain evidence="1">Expedition CK06-06</strain>
    </source>
</reference>
<dbReference type="EMBL" id="BARV01000070">
    <property type="protein sequence ID" value="GAH92815.1"/>
    <property type="molecule type" value="Genomic_DNA"/>
</dbReference>
<evidence type="ECO:0008006" key="2">
    <source>
        <dbReference type="Google" id="ProtNLM"/>
    </source>
</evidence>
<gene>
    <name evidence="1" type="ORF">S06H3_00411</name>
</gene>
<dbReference type="InterPro" id="IPR036602">
    <property type="entry name" value="tRNA_yW-synthesising-like_sf"/>
</dbReference>
<accession>X1KGR5</accession>
<proteinExistence type="predicted"/>
<comment type="caution">
    <text evidence="1">The sequence shown here is derived from an EMBL/GenBank/DDBJ whole genome shotgun (WGS) entry which is preliminary data.</text>
</comment>
<dbReference type="Gene3D" id="3.30.1960.10">
    <property type="entry name" value="tRNA wybutosine-synthesizing-like"/>
    <property type="match status" value="1"/>
</dbReference>
<sequence length="180" mass="21498">METFTKIKEFAENPDYYEGRQKSISNLKIGSIDKPIIDLIKRFLKLPYCFTIQSCYGHFVYKGQKNPNNTEPLPISKNIKTVEYRIAYLALCLQNSKSGKILFKRLSMLPQIDCKYIQFGCADWFWERQINSYTLQVEPERYSTKDRVFIDYKEALYIENIRNKFFKKMEDIIHNFSDHL</sequence>
<protein>
    <recommendedName>
        <fullName evidence="2">tRNA(Phe) 7-((3-amino-3-carboxypropyl)-4-demethylwyosine(37)-N(4))-methyltransferase</fullName>
    </recommendedName>
</protein>
<dbReference type="AlphaFoldDB" id="X1KGR5"/>
<name>X1KGR5_9ZZZZ</name>